<keyword evidence="1" id="KW-0472">Membrane</keyword>
<keyword evidence="1" id="KW-1133">Transmembrane helix</keyword>
<dbReference type="AlphaFoldDB" id="A0A371RET7"/>
<dbReference type="EMBL" id="QUQO01000001">
    <property type="protein sequence ID" value="RFB03964.1"/>
    <property type="molecule type" value="Genomic_DNA"/>
</dbReference>
<proteinExistence type="predicted"/>
<dbReference type="OrthoDB" id="7959514at2"/>
<dbReference type="RefSeq" id="WP_116390592.1">
    <property type="nucleotide sequence ID" value="NZ_CAXQPM010000018.1"/>
</dbReference>
<keyword evidence="3" id="KW-1185">Reference proteome</keyword>
<keyword evidence="1" id="KW-0812">Transmembrane</keyword>
<dbReference type="InParanoid" id="A0A371RET7"/>
<protein>
    <submittedName>
        <fullName evidence="2">Uncharacterized protein</fullName>
    </submittedName>
</protein>
<evidence type="ECO:0000313" key="3">
    <source>
        <dbReference type="Proteomes" id="UP000264589"/>
    </source>
</evidence>
<feature type="transmembrane region" description="Helical" evidence="1">
    <location>
        <begin position="21"/>
        <end position="41"/>
    </location>
</feature>
<dbReference type="Proteomes" id="UP000264589">
    <property type="component" value="Unassembled WGS sequence"/>
</dbReference>
<organism evidence="2 3">
    <name type="scientific">Parvularcula marina</name>
    <dbReference type="NCBI Taxonomy" id="2292771"/>
    <lineage>
        <taxon>Bacteria</taxon>
        <taxon>Pseudomonadati</taxon>
        <taxon>Pseudomonadota</taxon>
        <taxon>Alphaproteobacteria</taxon>
        <taxon>Parvularculales</taxon>
        <taxon>Parvularculaceae</taxon>
        <taxon>Parvularcula</taxon>
    </lineage>
</organism>
<gene>
    <name evidence="2" type="ORF">DX908_00885</name>
</gene>
<evidence type="ECO:0000313" key="2">
    <source>
        <dbReference type="EMBL" id="RFB03964.1"/>
    </source>
</evidence>
<name>A0A371RET7_9PROT</name>
<reference evidence="2 3" key="1">
    <citation type="submission" date="2018-08" db="EMBL/GenBank/DDBJ databases">
        <title>Parvularcula sp. SM1705, isolated from surface water of the South Sea China.</title>
        <authorList>
            <person name="Sun L."/>
        </authorList>
    </citation>
    <scope>NUCLEOTIDE SEQUENCE [LARGE SCALE GENOMIC DNA]</scope>
    <source>
        <strain evidence="2 3">SM1705</strain>
    </source>
</reference>
<comment type="caution">
    <text evidence="2">The sequence shown here is derived from an EMBL/GenBank/DDBJ whole genome shotgun (WGS) entry which is preliminary data.</text>
</comment>
<sequence length="250" mass="28605">MAQGSYQLGGEEVKQESSWRYPLIILFATLFLCVIFLYHYVGPDVDEIQGNKPRPTISEDLIEIAVGDVDLRVPSNYTVFPRDRRPGERELLTLFASWPRMEGFSTSRRSDFIENEPDARRIDVLIGLKRIPFNEQDRLRILYLPQTVDPAGSPYEHGLTRYTFRQGTIETPASGYSDKMMLTGTASSGETAIFFCYPEDETGAVSPECFREFDLTNDVTVKYYFKQPYLAEWQRIDEGVKRLVGGLRGI</sequence>
<evidence type="ECO:0000256" key="1">
    <source>
        <dbReference type="SAM" id="Phobius"/>
    </source>
</evidence>
<accession>A0A371RET7</accession>